<name>A0AAQ3P7D1_VIGMU</name>
<keyword evidence="1" id="KW-1133">Transmembrane helix</keyword>
<proteinExistence type="predicted"/>
<keyword evidence="1" id="KW-0472">Membrane</keyword>
<gene>
    <name evidence="2" type="ORF">V8G54_001447</name>
</gene>
<dbReference type="AlphaFoldDB" id="A0AAQ3P7D1"/>
<evidence type="ECO:0000313" key="3">
    <source>
        <dbReference type="Proteomes" id="UP001374535"/>
    </source>
</evidence>
<feature type="non-terminal residue" evidence="2">
    <location>
        <position position="1"/>
    </location>
</feature>
<keyword evidence="1" id="KW-0812">Transmembrane</keyword>
<evidence type="ECO:0000313" key="2">
    <source>
        <dbReference type="EMBL" id="WVZ22903.1"/>
    </source>
</evidence>
<reference evidence="2 3" key="1">
    <citation type="journal article" date="2023" name="Life. Sci Alliance">
        <title>Evolutionary insights into 3D genome organization and epigenetic landscape of Vigna mungo.</title>
        <authorList>
            <person name="Junaid A."/>
            <person name="Singh B."/>
            <person name="Bhatia S."/>
        </authorList>
    </citation>
    <scope>NUCLEOTIDE SEQUENCE [LARGE SCALE GENOMIC DNA]</scope>
    <source>
        <strain evidence="2">Urdbean</strain>
    </source>
</reference>
<evidence type="ECO:0000256" key="1">
    <source>
        <dbReference type="SAM" id="Phobius"/>
    </source>
</evidence>
<protein>
    <submittedName>
        <fullName evidence="2">Uncharacterized protein</fullName>
    </submittedName>
</protein>
<organism evidence="2 3">
    <name type="scientific">Vigna mungo</name>
    <name type="common">Black gram</name>
    <name type="synonym">Phaseolus mungo</name>
    <dbReference type="NCBI Taxonomy" id="3915"/>
    <lineage>
        <taxon>Eukaryota</taxon>
        <taxon>Viridiplantae</taxon>
        <taxon>Streptophyta</taxon>
        <taxon>Embryophyta</taxon>
        <taxon>Tracheophyta</taxon>
        <taxon>Spermatophyta</taxon>
        <taxon>Magnoliopsida</taxon>
        <taxon>eudicotyledons</taxon>
        <taxon>Gunneridae</taxon>
        <taxon>Pentapetalae</taxon>
        <taxon>rosids</taxon>
        <taxon>fabids</taxon>
        <taxon>Fabales</taxon>
        <taxon>Fabaceae</taxon>
        <taxon>Papilionoideae</taxon>
        <taxon>50 kb inversion clade</taxon>
        <taxon>NPAAA clade</taxon>
        <taxon>indigoferoid/millettioid clade</taxon>
        <taxon>Phaseoleae</taxon>
        <taxon>Vigna</taxon>
    </lineage>
</organism>
<dbReference type="Proteomes" id="UP001374535">
    <property type="component" value="Chromosome 1"/>
</dbReference>
<accession>A0AAQ3P7D1</accession>
<keyword evidence="3" id="KW-1185">Reference proteome</keyword>
<feature type="transmembrane region" description="Helical" evidence="1">
    <location>
        <begin position="17"/>
        <end position="45"/>
    </location>
</feature>
<dbReference type="EMBL" id="CP144700">
    <property type="protein sequence ID" value="WVZ22903.1"/>
    <property type="molecule type" value="Genomic_DNA"/>
</dbReference>
<sequence>HTIRQFPPQLPFTVTQFLFLLFLLLLLLVLLLIFLLALVVFVLLLRLSLENHSYELQLHIALLRRLLLRERRSRRHQGLGTLRKPALLLHDSRGSPCPRFDIVHSTRLLVARLALPVKLQGLRNLLLVLPMATLEVVNLAQLQTVLHSPPAPPLPAVGSPAPEVVRQRLLRSLRLRFFRH</sequence>